<evidence type="ECO:0000256" key="4">
    <source>
        <dbReference type="ARBA" id="ARBA00022692"/>
    </source>
</evidence>
<reference evidence="15 16" key="2">
    <citation type="journal article" date="2012" name="Stand. Genomic Sci.">
        <title>Complete genome sequence of the aquatic bacterium Runella slithyformis type strain (LSU 4(T)).</title>
        <authorList>
            <person name="Copeland A."/>
            <person name="Zhang X."/>
            <person name="Misra M."/>
            <person name="Lapidus A."/>
            <person name="Nolan M."/>
            <person name="Lucas S."/>
            <person name="Deshpande S."/>
            <person name="Cheng J.F."/>
            <person name="Tapia R."/>
            <person name="Goodwin L.A."/>
            <person name="Pitluck S."/>
            <person name="Liolios K."/>
            <person name="Pagani I."/>
            <person name="Ivanova N."/>
            <person name="Mikhailova N."/>
            <person name="Pati A."/>
            <person name="Chen A."/>
            <person name="Palaniappan K."/>
            <person name="Land M."/>
            <person name="Hauser L."/>
            <person name="Pan C."/>
            <person name="Jeffries C.D."/>
            <person name="Detter J.C."/>
            <person name="Brambilla E.M."/>
            <person name="Rohde M."/>
            <person name="Djao O.D."/>
            <person name="Goker M."/>
            <person name="Sikorski J."/>
            <person name="Tindall B.J."/>
            <person name="Woyke T."/>
            <person name="Bristow J."/>
            <person name="Eisen J.A."/>
            <person name="Markowitz V."/>
            <person name="Hugenholtz P."/>
            <person name="Kyrpides N.C."/>
            <person name="Klenk H.P."/>
            <person name="Mavromatis K."/>
        </authorList>
    </citation>
    <scope>NUCLEOTIDE SEQUENCE [LARGE SCALE GENOMIC DNA]</scope>
    <source>
        <strain evidence="16">ATCC 29530 / DSM 19594 / LMG 11500 / NCIMB 11436 / LSU 4</strain>
    </source>
</reference>
<evidence type="ECO:0000259" key="14">
    <source>
        <dbReference type="Pfam" id="PF07715"/>
    </source>
</evidence>
<dbReference type="Pfam" id="PF07715">
    <property type="entry name" value="Plug"/>
    <property type="match status" value="1"/>
</dbReference>
<dbReference type="GO" id="GO:0009279">
    <property type="term" value="C:cell outer membrane"/>
    <property type="evidence" value="ECO:0007669"/>
    <property type="project" value="UniProtKB-SubCell"/>
</dbReference>
<sequence>MTLKHIFFLILLFGTGMTVSAQQRPKFQASRPNQLTGMVRDSITGEPITNAVVRINFDKIGLYTDTTGTFSVNLIEAEYVVIVNRIGYRPFRLRLKMNKNVHLDIKLMSVAEELEEVIISTQAVDENVSRPLLGVTQMNIKTIKKLPAIMGEVDVLRSLQMLPGVTSVGEASNGVNIRGGAVDQNLILLDDAPIFNPTHLFGLFSVFPPDAVSGMELYKGTTPARFGGRAAAVLDVSMSNPSLEKFSLQGGISFVANRLTAEVPLVKGKVGLLVTGRGAFNDFAFQWGPQKLKNIRASFGDAAAKLFWRINTKNTFSFSNYYSTDFFQTDLLGGITNINSTSTQYDYKTLNFTARWFHSFSDKLNVQTTGVYSRYRPRILLPEQDNDNKVTIGSEILQRQIKTNLNYSPNSRHKIEFGANMTHYQLQPGTLNPGSNQRVNPQTIPTENGIELALHAEDEVTLNSKTTFSVGLRYSYFMALGPGIVRIYAPGAPLTESTIVDSVLYGNGKVTKSYGGFEPRVGFRYNIDEQSSVKFGYNLMRQYLQVVSNTTTPLPTSRWKMSDAHIRPQVSQLWSAGYFRNFKSNIYELSVEGYYRATQNIMDFKPGADFLLQNFIETQVLQGKSMAYGAEFMVTKKKGEITGWINYTYSRVLNQVNEGPQFTEQINDGKWYPANFDRPHNVNMSFNYSENKYHNISLTFTYGTGRPYTVPNGFVSFQGKSYPYYAERNQGRIKDYHRLDFSWQINNPNLKNNRWTGSWIFTVYNLYGRKNQYSVFMRTQGTAYTTYQLQIFSSPVVSLAYNFKFM</sequence>
<dbReference type="SUPFAM" id="SSF56935">
    <property type="entry name" value="Porins"/>
    <property type="match status" value="1"/>
</dbReference>
<dbReference type="InterPro" id="IPR012910">
    <property type="entry name" value="Plug_dom"/>
</dbReference>
<accession>A0A7U4E3W1</accession>
<evidence type="ECO:0000256" key="7">
    <source>
        <dbReference type="ARBA" id="ARBA00023136"/>
    </source>
</evidence>
<dbReference type="Gene3D" id="2.60.40.1120">
    <property type="entry name" value="Carboxypeptidase-like, regulatory domain"/>
    <property type="match status" value="1"/>
</dbReference>
<feature type="chain" id="PRO_5030793756" evidence="12">
    <location>
        <begin position="22"/>
        <end position="806"/>
    </location>
</feature>
<organism evidence="15 16">
    <name type="scientific">Runella slithyformis (strain ATCC 29530 / DSM 19594 / LMG 11500 / NCIMB 11436 / LSU 4)</name>
    <dbReference type="NCBI Taxonomy" id="761193"/>
    <lineage>
        <taxon>Bacteria</taxon>
        <taxon>Pseudomonadati</taxon>
        <taxon>Bacteroidota</taxon>
        <taxon>Cytophagia</taxon>
        <taxon>Cytophagales</taxon>
        <taxon>Spirosomataceae</taxon>
        <taxon>Runella</taxon>
    </lineage>
</organism>
<feature type="signal peptide" evidence="12">
    <location>
        <begin position="1"/>
        <end position="21"/>
    </location>
</feature>
<gene>
    <name evidence="15" type="ordered locus">Runsl_0084</name>
</gene>
<dbReference type="InterPro" id="IPR037066">
    <property type="entry name" value="Plug_dom_sf"/>
</dbReference>
<protein>
    <submittedName>
        <fullName evidence="15">TonB-dependent receptor plug</fullName>
    </submittedName>
</protein>
<evidence type="ECO:0000256" key="5">
    <source>
        <dbReference type="ARBA" id="ARBA00022729"/>
    </source>
</evidence>
<dbReference type="PANTHER" id="PTHR30069:SF29">
    <property type="entry name" value="HEMOGLOBIN AND HEMOGLOBIN-HAPTOGLOBIN-BINDING PROTEIN 1-RELATED"/>
    <property type="match status" value="1"/>
</dbReference>
<evidence type="ECO:0000256" key="11">
    <source>
        <dbReference type="RuleBase" id="RU003357"/>
    </source>
</evidence>
<evidence type="ECO:0000313" key="15">
    <source>
        <dbReference type="EMBL" id="AEI46543.1"/>
    </source>
</evidence>
<keyword evidence="2 10" id="KW-0813">Transport</keyword>
<dbReference type="Pfam" id="PF00593">
    <property type="entry name" value="TonB_dep_Rec_b-barrel"/>
    <property type="match status" value="1"/>
</dbReference>
<evidence type="ECO:0000256" key="9">
    <source>
        <dbReference type="ARBA" id="ARBA00023237"/>
    </source>
</evidence>
<keyword evidence="9 10" id="KW-0998">Cell outer membrane</keyword>
<dbReference type="PROSITE" id="PS52016">
    <property type="entry name" value="TONB_DEPENDENT_REC_3"/>
    <property type="match status" value="1"/>
</dbReference>
<evidence type="ECO:0000256" key="1">
    <source>
        <dbReference type="ARBA" id="ARBA00004571"/>
    </source>
</evidence>
<dbReference type="GO" id="GO:0015344">
    <property type="term" value="F:siderophore uptake transmembrane transporter activity"/>
    <property type="evidence" value="ECO:0007669"/>
    <property type="project" value="TreeGrafter"/>
</dbReference>
<keyword evidence="16" id="KW-1185">Reference proteome</keyword>
<dbReference type="SUPFAM" id="SSF49464">
    <property type="entry name" value="Carboxypeptidase regulatory domain-like"/>
    <property type="match status" value="1"/>
</dbReference>
<feature type="domain" description="TonB-dependent receptor plug" evidence="14">
    <location>
        <begin position="152"/>
        <end position="232"/>
    </location>
</feature>
<dbReference type="EMBL" id="CP002859">
    <property type="protein sequence ID" value="AEI46543.1"/>
    <property type="molecule type" value="Genomic_DNA"/>
</dbReference>
<dbReference type="InterPro" id="IPR039426">
    <property type="entry name" value="TonB-dep_rcpt-like"/>
</dbReference>
<comment type="subcellular location">
    <subcellularLocation>
        <location evidence="1 10">Cell outer membrane</location>
        <topology evidence="1 10">Multi-pass membrane protein</topology>
    </subcellularLocation>
</comment>
<keyword evidence="3 10" id="KW-1134">Transmembrane beta strand</keyword>
<evidence type="ECO:0000256" key="8">
    <source>
        <dbReference type="ARBA" id="ARBA00023170"/>
    </source>
</evidence>
<dbReference type="Gene3D" id="2.170.130.10">
    <property type="entry name" value="TonB-dependent receptor, plug domain"/>
    <property type="match status" value="1"/>
</dbReference>
<evidence type="ECO:0000256" key="2">
    <source>
        <dbReference type="ARBA" id="ARBA00022448"/>
    </source>
</evidence>
<evidence type="ECO:0000256" key="12">
    <source>
        <dbReference type="SAM" id="SignalP"/>
    </source>
</evidence>
<evidence type="ECO:0000259" key="13">
    <source>
        <dbReference type="Pfam" id="PF00593"/>
    </source>
</evidence>
<name>A0A7U4E3W1_RUNSL</name>
<evidence type="ECO:0000256" key="3">
    <source>
        <dbReference type="ARBA" id="ARBA00022452"/>
    </source>
</evidence>
<keyword evidence="5 12" id="KW-0732">Signal</keyword>
<dbReference type="AlphaFoldDB" id="A0A7U4E3W1"/>
<dbReference type="InterPro" id="IPR000531">
    <property type="entry name" value="Beta-barrel_TonB"/>
</dbReference>
<comment type="similarity">
    <text evidence="10 11">Belongs to the TonB-dependent receptor family.</text>
</comment>
<dbReference type="GO" id="GO:0044718">
    <property type="term" value="P:siderophore transmembrane transport"/>
    <property type="evidence" value="ECO:0007669"/>
    <property type="project" value="TreeGrafter"/>
</dbReference>
<dbReference type="InterPro" id="IPR036942">
    <property type="entry name" value="Beta-barrel_TonB_sf"/>
</dbReference>
<dbReference type="InterPro" id="IPR008969">
    <property type="entry name" value="CarboxyPept-like_regulatory"/>
</dbReference>
<dbReference type="KEGG" id="rsi:Runsl_0084"/>
<dbReference type="Gene3D" id="2.40.170.20">
    <property type="entry name" value="TonB-dependent receptor, beta-barrel domain"/>
    <property type="match status" value="1"/>
</dbReference>
<dbReference type="PANTHER" id="PTHR30069">
    <property type="entry name" value="TONB-DEPENDENT OUTER MEMBRANE RECEPTOR"/>
    <property type="match status" value="1"/>
</dbReference>
<keyword evidence="8 15" id="KW-0675">Receptor</keyword>
<keyword evidence="7 10" id="KW-0472">Membrane</keyword>
<feature type="domain" description="TonB-dependent receptor-like beta-barrel" evidence="13">
    <location>
        <begin position="310"/>
        <end position="766"/>
    </location>
</feature>
<evidence type="ECO:0000313" key="16">
    <source>
        <dbReference type="Proteomes" id="UP000000493"/>
    </source>
</evidence>
<keyword evidence="6 11" id="KW-0798">TonB box</keyword>
<evidence type="ECO:0000256" key="10">
    <source>
        <dbReference type="PROSITE-ProRule" id="PRU01360"/>
    </source>
</evidence>
<dbReference type="Proteomes" id="UP000000493">
    <property type="component" value="Chromosome"/>
</dbReference>
<proteinExistence type="inferred from homology"/>
<dbReference type="RefSeq" id="WP_013925868.1">
    <property type="nucleotide sequence ID" value="NC_015703.1"/>
</dbReference>
<evidence type="ECO:0000256" key="6">
    <source>
        <dbReference type="ARBA" id="ARBA00023077"/>
    </source>
</evidence>
<keyword evidence="4 10" id="KW-0812">Transmembrane</keyword>
<dbReference type="Pfam" id="PF13715">
    <property type="entry name" value="CarbopepD_reg_2"/>
    <property type="match status" value="1"/>
</dbReference>
<reference evidence="16" key="1">
    <citation type="submission" date="2011-06" db="EMBL/GenBank/DDBJ databases">
        <title>The complete genome of chromosome of Runella slithyformis DSM 19594.</title>
        <authorList>
            <consortium name="US DOE Joint Genome Institute (JGI-PGF)"/>
            <person name="Lucas S."/>
            <person name="Han J."/>
            <person name="Lapidus A."/>
            <person name="Bruce D."/>
            <person name="Goodwin L."/>
            <person name="Pitluck S."/>
            <person name="Peters L."/>
            <person name="Kyrpides N."/>
            <person name="Mavromatis K."/>
            <person name="Ivanova N."/>
            <person name="Ovchinnikova G."/>
            <person name="Zhang X."/>
            <person name="Misra M."/>
            <person name="Detter J.C."/>
            <person name="Tapia R."/>
            <person name="Han C."/>
            <person name="Land M."/>
            <person name="Hauser L."/>
            <person name="Markowitz V."/>
            <person name="Cheng J.-F."/>
            <person name="Hugenholtz P."/>
            <person name="Woyke T."/>
            <person name="Wu D."/>
            <person name="Tindall B."/>
            <person name="Faehrich R."/>
            <person name="Brambilla E."/>
            <person name="Klenk H.-P."/>
            <person name="Eisen J.A."/>
        </authorList>
    </citation>
    <scope>NUCLEOTIDE SEQUENCE [LARGE SCALE GENOMIC DNA]</scope>
    <source>
        <strain evidence="16">ATCC 29530 / DSM 19594 / LMG 11500 / NCIMB 11436 / LSU 4</strain>
    </source>
</reference>